<dbReference type="PRINTS" id="PR00368">
    <property type="entry name" value="FADPNR"/>
</dbReference>
<name>A0AAD4CWQ4_ASPNN</name>
<keyword evidence="4" id="KW-1185">Reference proteome</keyword>
<comment type="caution">
    <text evidence="3">The sequence shown here is derived from an EMBL/GenBank/DDBJ whole genome shotgun (WGS) entry which is preliminary data.</text>
</comment>
<reference evidence="3" key="1">
    <citation type="journal article" date="2019" name="Beilstein J. Org. Chem.">
        <title>Nanangenines: drimane sesquiterpenoids as the dominant metabolite cohort of a novel Australian fungus, Aspergillus nanangensis.</title>
        <authorList>
            <person name="Lacey H.J."/>
            <person name="Gilchrist C.L.M."/>
            <person name="Crombie A."/>
            <person name="Kalaitzis J.A."/>
            <person name="Vuong D."/>
            <person name="Rutledge P.J."/>
            <person name="Turner P."/>
            <person name="Pitt J.I."/>
            <person name="Lacey E."/>
            <person name="Chooi Y.H."/>
            <person name="Piggott A.M."/>
        </authorList>
    </citation>
    <scope>NUCLEOTIDE SEQUENCE</scope>
    <source>
        <strain evidence="3">MST-FP2251</strain>
    </source>
</reference>
<dbReference type="Gene3D" id="3.50.50.60">
    <property type="entry name" value="FAD/NAD(P)-binding domain"/>
    <property type="match status" value="3"/>
</dbReference>
<evidence type="ECO:0000313" key="4">
    <source>
        <dbReference type="Proteomes" id="UP001194746"/>
    </source>
</evidence>
<keyword evidence="2" id="KW-0560">Oxidoreductase</keyword>
<dbReference type="PANTHER" id="PTHR43872:SF1">
    <property type="entry name" value="MONOOXYGENASE, PUTATIVE (AFU_ORTHOLOGUE AFUA_8G02570)-RELATED"/>
    <property type="match status" value="1"/>
</dbReference>
<evidence type="ECO:0000256" key="2">
    <source>
        <dbReference type="ARBA" id="ARBA00023033"/>
    </source>
</evidence>
<dbReference type="PANTHER" id="PTHR43872">
    <property type="entry name" value="MONOOXYGENASE, PUTATIVE (AFU_ORTHOLOGUE AFUA_8G02570)-RELATED"/>
    <property type="match status" value="1"/>
</dbReference>
<evidence type="ECO:0000256" key="1">
    <source>
        <dbReference type="ARBA" id="ARBA00001974"/>
    </source>
</evidence>
<sequence length="480" mass="53866">MQPPTFDVLVIGAGISGINAAYRLQTEFPHYRFAILESRNNIGGTWDLFRYPGIRSDSDLYTFGFQWFPWNQSNPIAEGGDIRRYLEDAATAHDLKRHIRLNHRVQSASWDGRQWTLAVKNDTMTEDLSARFVIFATGYYDYHNPLDATIPGLSNFSGEVIHPQFWPEKFDGLNKRIVIIGSGATAVTLVPSLSENAASVTMLQRSPTYFISVANALANSWWARLLPQSVMYSVRRLWHLVVPQIFYQFCQRVPSVARWLLQKGVQAHLPPGISVNPHFQPHYNPWEQRLCACPDGDFFAALRSTKATVETGVIEQVDSDGIQLTSGKRLEADVIVTATGLKMQMLAGIPISIQGEKLDITEKYTWNGLMLQDVPNACLVLGFVNASWTLGADIAMKLTCRILKHMQAKGYSTAMPVLEDGSDLETRSVMDLRSTYVKRAAKDLPRASTQRPWVSRTGYFSDLYFASLGDLTQGLVFSSR</sequence>
<organism evidence="3 4">
    <name type="scientific">Aspergillus nanangensis</name>
    <dbReference type="NCBI Taxonomy" id="2582783"/>
    <lineage>
        <taxon>Eukaryota</taxon>
        <taxon>Fungi</taxon>
        <taxon>Dikarya</taxon>
        <taxon>Ascomycota</taxon>
        <taxon>Pezizomycotina</taxon>
        <taxon>Eurotiomycetes</taxon>
        <taxon>Eurotiomycetidae</taxon>
        <taxon>Eurotiales</taxon>
        <taxon>Aspergillaceae</taxon>
        <taxon>Aspergillus</taxon>
        <taxon>Aspergillus subgen. Circumdati</taxon>
    </lineage>
</organism>
<comment type="cofactor">
    <cofactor evidence="1">
        <name>FAD</name>
        <dbReference type="ChEBI" id="CHEBI:57692"/>
    </cofactor>
</comment>
<proteinExistence type="predicted"/>
<evidence type="ECO:0000313" key="3">
    <source>
        <dbReference type="EMBL" id="KAF9894114.1"/>
    </source>
</evidence>
<reference evidence="3" key="2">
    <citation type="submission" date="2020-02" db="EMBL/GenBank/DDBJ databases">
        <authorList>
            <person name="Gilchrist C.L.M."/>
            <person name="Chooi Y.-H."/>
        </authorList>
    </citation>
    <scope>NUCLEOTIDE SEQUENCE</scope>
    <source>
        <strain evidence="3">MST-FP2251</strain>
    </source>
</reference>
<dbReference type="PRINTS" id="PR00411">
    <property type="entry name" value="PNDRDTASEI"/>
</dbReference>
<dbReference type="InterPro" id="IPR036188">
    <property type="entry name" value="FAD/NAD-bd_sf"/>
</dbReference>
<gene>
    <name evidence="3" type="ORF">FE257_009087</name>
</gene>
<evidence type="ECO:0008006" key="5">
    <source>
        <dbReference type="Google" id="ProtNLM"/>
    </source>
</evidence>
<dbReference type="GO" id="GO:0004497">
    <property type="term" value="F:monooxygenase activity"/>
    <property type="evidence" value="ECO:0007669"/>
    <property type="project" value="UniProtKB-KW"/>
</dbReference>
<accession>A0AAD4CWQ4</accession>
<dbReference type="AlphaFoldDB" id="A0AAD4CWQ4"/>
<keyword evidence="2" id="KW-0503">Monooxygenase</keyword>
<dbReference type="Pfam" id="PF13738">
    <property type="entry name" value="Pyr_redox_3"/>
    <property type="match status" value="1"/>
</dbReference>
<dbReference type="SUPFAM" id="SSF51905">
    <property type="entry name" value="FAD/NAD(P)-binding domain"/>
    <property type="match status" value="2"/>
</dbReference>
<dbReference type="EMBL" id="VCAU01000005">
    <property type="protein sequence ID" value="KAF9894114.1"/>
    <property type="molecule type" value="Genomic_DNA"/>
</dbReference>
<protein>
    <recommendedName>
        <fullName evidence="5">Monooxygenase</fullName>
    </recommendedName>
</protein>
<dbReference type="Proteomes" id="UP001194746">
    <property type="component" value="Unassembled WGS sequence"/>
</dbReference>
<dbReference type="InterPro" id="IPR051820">
    <property type="entry name" value="FAD-binding_MO"/>
</dbReference>